<organism evidence="13 14">
    <name type="scientific">Goatpox virus FZ</name>
    <dbReference type="NCBI Taxonomy" id="1416740"/>
    <lineage>
        <taxon>Viruses</taxon>
        <taxon>Varidnaviria</taxon>
        <taxon>Bamfordvirae</taxon>
        <taxon>Nucleocytoviricota</taxon>
        <taxon>Pokkesviricetes</taxon>
        <taxon>Chitovirales</taxon>
        <taxon>Poxviridae</taxon>
        <taxon>Chordopoxvirinae</taxon>
        <taxon>Capripoxvirus</taxon>
        <taxon>Capripoxvirus goatpox</taxon>
        <taxon>Goatpox virus</taxon>
    </lineage>
</organism>
<comment type="function">
    <text evidence="1">Envelope protein required for virus entry into host cell and for cell-cell fusion (syncytium formation).</text>
</comment>
<keyword evidence="11" id="KW-1160">Virus entry into host cell</keyword>
<accession>A0A075CHM3</accession>
<evidence type="ECO:0000256" key="12">
    <source>
        <dbReference type="SAM" id="Phobius"/>
    </source>
</evidence>
<evidence type="ECO:0000256" key="10">
    <source>
        <dbReference type="ARBA" id="ARBA00023157"/>
    </source>
</evidence>
<evidence type="ECO:0000256" key="2">
    <source>
        <dbReference type="ARBA" id="ARBA00004381"/>
    </source>
</evidence>
<sequence>MNAITIFFIILSTVAVCIIIFQLYSIYLNYDNIKEFNSAHSAFEFSKSVNTLSLDRTIKDPNDYIYDPKQKWRCVKLDNDYVSVSMFGFKSNGSEIRKFKNLESCIDYTFSQSTHSDIKNPCILQNGIKSKECIFLKSMF</sequence>
<evidence type="ECO:0000256" key="8">
    <source>
        <dbReference type="ARBA" id="ARBA00022989"/>
    </source>
</evidence>
<dbReference type="Proteomes" id="UP000134642">
    <property type="component" value="Segment"/>
</dbReference>
<evidence type="ECO:0000256" key="1">
    <source>
        <dbReference type="ARBA" id="ARBA00004039"/>
    </source>
</evidence>
<dbReference type="GO" id="GO:0046718">
    <property type="term" value="P:symbiont entry into host cell"/>
    <property type="evidence" value="ECO:0007669"/>
    <property type="project" value="UniProtKB-KW"/>
</dbReference>
<dbReference type="GO" id="GO:0019031">
    <property type="term" value="C:viral envelope"/>
    <property type="evidence" value="ECO:0007669"/>
    <property type="project" value="InterPro"/>
</dbReference>
<evidence type="ECO:0000256" key="7">
    <source>
        <dbReference type="ARBA" id="ARBA00022921"/>
    </source>
</evidence>
<name>A0A075CHM3_9POXV</name>
<dbReference type="InterPro" id="IPR007664">
    <property type="entry name" value="Poxvirus_A28"/>
</dbReference>
<dbReference type="GO" id="GO:0039663">
    <property type="term" value="P:membrane fusion involved in viral entry into host cell"/>
    <property type="evidence" value="ECO:0007669"/>
    <property type="project" value="UniProtKB-KW"/>
</dbReference>
<keyword evidence="6" id="KW-0946">Virion</keyword>
<evidence type="ECO:0000313" key="14">
    <source>
        <dbReference type="Proteomes" id="UP000134642"/>
    </source>
</evidence>
<evidence type="ECO:0000256" key="5">
    <source>
        <dbReference type="ARBA" id="ARBA00022692"/>
    </source>
</evidence>
<gene>
    <name evidence="13" type="primary">GTPV113</name>
</gene>
<dbReference type="Pfam" id="PF04584">
    <property type="entry name" value="Pox_A28"/>
    <property type="match status" value="1"/>
</dbReference>
<dbReference type="GO" id="GO:0055036">
    <property type="term" value="C:virion membrane"/>
    <property type="evidence" value="ECO:0007669"/>
    <property type="project" value="UniProtKB-SubCell"/>
</dbReference>
<evidence type="ECO:0000256" key="6">
    <source>
        <dbReference type="ARBA" id="ARBA00022844"/>
    </source>
</evidence>
<evidence type="ECO:0008006" key="15">
    <source>
        <dbReference type="Google" id="ProtNLM"/>
    </source>
</evidence>
<feature type="transmembrane region" description="Helical" evidence="12">
    <location>
        <begin position="6"/>
        <end position="27"/>
    </location>
</feature>
<keyword evidence="9 12" id="KW-0472">Membrane</keyword>
<keyword evidence="7" id="KW-0426">Late protein</keyword>
<keyword evidence="10" id="KW-1015">Disulfide bond</keyword>
<evidence type="ECO:0000256" key="4">
    <source>
        <dbReference type="ARBA" id="ARBA00022595"/>
    </source>
</evidence>
<comment type="subcellular location">
    <subcellularLocation>
        <location evidence="2">Virion membrane</location>
        <topology evidence="2">Single-pass membrane protein</topology>
    </subcellularLocation>
</comment>
<dbReference type="EMBL" id="KC951854">
    <property type="protein sequence ID" value="AGZ95433.1"/>
    <property type="molecule type" value="Genomic_DNA"/>
</dbReference>
<keyword evidence="5 12" id="KW-0812">Transmembrane</keyword>
<reference evidence="13 14" key="1">
    <citation type="journal article" date="2014" name="Vet. Microbiol.">
        <title>Complete genome sequence analysis of goatpox virus isolated from China shows high variation.</title>
        <authorList>
            <person name="Zeng X."/>
            <person name="Chi X."/>
            <person name="Li W."/>
            <person name="Hao W."/>
            <person name="Li M."/>
            <person name="Huang X."/>
            <person name="Huang Y."/>
            <person name="Rock D.L."/>
            <person name="Luo S."/>
            <person name="Wang S."/>
        </authorList>
    </citation>
    <scope>NUCLEOTIDE SEQUENCE [LARGE SCALE GENOMIC DNA]</scope>
    <source>
        <strain evidence="13">FZ</strain>
    </source>
</reference>
<proteinExistence type="predicted"/>
<evidence type="ECO:0000256" key="11">
    <source>
        <dbReference type="ARBA" id="ARBA00023296"/>
    </source>
</evidence>
<evidence type="ECO:0000313" key="13">
    <source>
        <dbReference type="EMBL" id="AGZ95433.1"/>
    </source>
</evidence>
<keyword evidence="4" id="KW-1162">Viral penetration into host cytoplasm</keyword>
<evidence type="ECO:0000256" key="3">
    <source>
        <dbReference type="ARBA" id="ARBA00022506"/>
    </source>
</evidence>
<keyword evidence="3" id="KW-1168">Fusion of virus membrane with host membrane</keyword>
<keyword evidence="8 12" id="KW-1133">Transmembrane helix</keyword>
<protein>
    <recommendedName>
        <fullName evidence="15">Entry-fusion complex component</fullName>
    </recommendedName>
</protein>
<evidence type="ECO:0000256" key="9">
    <source>
        <dbReference type="ARBA" id="ARBA00023136"/>
    </source>
</evidence>